<keyword evidence="3" id="KW-1185">Reference proteome</keyword>
<feature type="signal peptide" evidence="1">
    <location>
        <begin position="1"/>
        <end position="19"/>
    </location>
</feature>
<proteinExistence type="predicted"/>
<sequence>MKMVLIAFLCSLPAFTAQANGAPVQLPSQPIEGIKRPRPAVVIDGAQWHRACWYDNKQYSEGAPLEIAGRLLICGAKNERESNGPLIWLSAEQLTEREKPRVRVH</sequence>
<dbReference type="Pfam" id="PF07383">
    <property type="entry name" value="DUF1496"/>
    <property type="match status" value="1"/>
</dbReference>
<feature type="chain" id="PRO_5046061205" description="DUF1496 domain-containing protein" evidence="1">
    <location>
        <begin position="20"/>
        <end position="105"/>
    </location>
</feature>
<reference evidence="3" key="1">
    <citation type="journal article" date="2019" name="Int. J. Syst. Evol. Microbiol.">
        <title>The Global Catalogue of Microorganisms (GCM) 10K type strain sequencing project: providing services to taxonomists for standard genome sequencing and annotation.</title>
        <authorList>
            <consortium name="The Broad Institute Genomics Platform"/>
            <consortium name="The Broad Institute Genome Sequencing Center for Infectious Disease"/>
            <person name="Wu L."/>
            <person name="Ma J."/>
        </authorList>
    </citation>
    <scope>NUCLEOTIDE SEQUENCE [LARGE SCALE GENOMIC DNA]</scope>
    <source>
        <strain evidence="3">JCM 18401</strain>
    </source>
</reference>
<keyword evidence="1" id="KW-0732">Signal</keyword>
<gene>
    <name evidence="2" type="ORF">GCM10023333_10500</name>
</gene>
<dbReference type="RefSeq" id="WP_345334123.1">
    <property type="nucleotide sequence ID" value="NZ_BAABJZ010000013.1"/>
</dbReference>
<evidence type="ECO:0008006" key="4">
    <source>
        <dbReference type="Google" id="ProtNLM"/>
    </source>
</evidence>
<accession>A0ABP9EIN3</accession>
<name>A0ABP9EIN3_9GAMM</name>
<organism evidence="2 3">
    <name type="scientific">Ferrimonas pelagia</name>
    <dbReference type="NCBI Taxonomy" id="1177826"/>
    <lineage>
        <taxon>Bacteria</taxon>
        <taxon>Pseudomonadati</taxon>
        <taxon>Pseudomonadota</taxon>
        <taxon>Gammaproteobacteria</taxon>
        <taxon>Alteromonadales</taxon>
        <taxon>Ferrimonadaceae</taxon>
        <taxon>Ferrimonas</taxon>
    </lineage>
</organism>
<dbReference type="InterPro" id="IPR009971">
    <property type="entry name" value="DUF1496"/>
</dbReference>
<dbReference type="Proteomes" id="UP001499988">
    <property type="component" value="Unassembled WGS sequence"/>
</dbReference>
<evidence type="ECO:0000313" key="3">
    <source>
        <dbReference type="Proteomes" id="UP001499988"/>
    </source>
</evidence>
<evidence type="ECO:0000256" key="1">
    <source>
        <dbReference type="SAM" id="SignalP"/>
    </source>
</evidence>
<comment type="caution">
    <text evidence="2">The sequence shown here is derived from an EMBL/GenBank/DDBJ whole genome shotgun (WGS) entry which is preliminary data.</text>
</comment>
<evidence type="ECO:0000313" key="2">
    <source>
        <dbReference type="EMBL" id="GAA4878691.1"/>
    </source>
</evidence>
<protein>
    <recommendedName>
        <fullName evidence="4">DUF1496 domain-containing protein</fullName>
    </recommendedName>
</protein>
<dbReference type="EMBL" id="BAABJZ010000013">
    <property type="protein sequence ID" value="GAA4878691.1"/>
    <property type="molecule type" value="Genomic_DNA"/>
</dbReference>